<dbReference type="PhylomeDB" id="B4HLV6"/>
<dbReference type="EMBL" id="CH480815">
    <property type="protein sequence ID" value="EDW40988.1"/>
    <property type="molecule type" value="Genomic_DNA"/>
</dbReference>
<keyword evidence="1" id="KW-0812">Transmembrane</keyword>
<gene>
    <name evidence="2" type="primary">Dsec\GM24806</name>
    <name evidence="2" type="ORF">Dsec_GM24806</name>
</gene>
<dbReference type="OMA" id="WLIWCAC"/>
<evidence type="ECO:0000313" key="2">
    <source>
        <dbReference type="EMBL" id="EDW40988.1"/>
    </source>
</evidence>
<evidence type="ECO:0000313" key="3">
    <source>
        <dbReference type="Proteomes" id="UP000001292"/>
    </source>
</evidence>
<feature type="transmembrane region" description="Helical" evidence="1">
    <location>
        <begin position="63"/>
        <end position="88"/>
    </location>
</feature>
<feature type="transmembrane region" description="Helical" evidence="1">
    <location>
        <begin position="94"/>
        <end position="117"/>
    </location>
</feature>
<keyword evidence="1" id="KW-1133">Transmembrane helix</keyword>
<keyword evidence="1" id="KW-0472">Membrane</keyword>
<accession>B4HLV6</accession>
<keyword evidence="3" id="KW-1185">Reference proteome</keyword>
<protein>
    <submittedName>
        <fullName evidence="2">GM24806</fullName>
    </submittedName>
</protein>
<proteinExistence type="predicted"/>
<dbReference type="HOGENOM" id="CLU_065881_0_0_1"/>
<dbReference type="Proteomes" id="UP000001292">
    <property type="component" value="Unassembled WGS sequence"/>
</dbReference>
<organism evidence="3">
    <name type="scientific">Drosophila sechellia</name>
    <name type="common">Fruit fly</name>
    <dbReference type="NCBI Taxonomy" id="7238"/>
    <lineage>
        <taxon>Eukaryota</taxon>
        <taxon>Metazoa</taxon>
        <taxon>Ecdysozoa</taxon>
        <taxon>Arthropoda</taxon>
        <taxon>Hexapoda</taxon>
        <taxon>Insecta</taxon>
        <taxon>Pterygota</taxon>
        <taxon>Neoptera</taxon>
        <taxon>Endopterygota</taxon>
        <taxon>Diptera</taxon>
        <taxon>Brachycera</taxon>
        <taxon>Muscomorpha</taxon>
        <taxon>Ephydroidea</taxon>
        <taxon>Drosophilidae</taxon>
        <taxon>Drosophila</taxon>
        <taxon>Sophophora</taxon>
    </lineage>
</organism>
<feature type="transmembrane region" description="Helical" evidence="1">
    <location>
        <begin position="6"/>
        <end position="22"/>
    </location>
</feature>
<dbReference type="AlphaFoldDB" id="B4HLV6"/>
<reference evidence="2 3" key="1">
    <citation type="journal article" date="2007" name="Nature">
        <title>Evolution of genes and genomes on the Drosophila phylogeny.</title>
        <authorList>
            <consortium name="Drosophila 12 Genomes Consortium"/>
            <person name="Clark A.G."/>
            <person name="Eisen M.B."/>
            <person name="Smith D.R."/>
            <person name="Bergman C.M."/>
            <person name="Oliver B."/>
            <person name="Markow T.A."/>
            <person name="Kaufman T.C."/>
            <person name="Kellis M."/>
            <person name="Gelbart W."/>
            <person name="Iyer V.N."/>
            <person name="Pollard D.A."/>
            <person name="Sackton T.B."/>
            <person name="Larracuente A.M."/>
            <person name="Singh N.D."/>
            <person name="Abad J.P."/>
            <person name="Abt D.N."/>
            <person name="Adryan B."/>
            <person name="Aguade M."/>
            <person name="Akashi H."/>
            <person name="Anderson W.W."/>
            <person name="Aquadro C.F."/>
            <person name="Ardell D.H."/>
            <person name="Arguello R."/>
            <person name="Artieri C.G."/>
            <person name="Barbash D.A."/>
            <person name="Barker D."/>
            <person name="Barsanti P."/>
            <person name="Batterham P."/>
            <person name="Batzoglou S."/>
            <person name="Begun D."/>
            <person name="Bhutkar A."/>
            <person name="Blanco E."/>
            <person name="Bosak S.A."/>
            <person name="Bradley R.K."/>
            <person name="Brand A.D."/>
            <person name="Brent M.R."/>
            <person name="Brooks A.N."/>
            <person name="Brown R.H."/>
            <person name="Butlin R.K."/>
            <person name="Caggese C."/>
            <person name="Calvi B.R."/>
            <person name="Bernardo de Carvalho A."/>
            <person name="Caspi A."/>
            <person name="Castrezana S."/>
            <person name="Celniker S.E."/>
            <person name="Chang J.L."/>
            <person name="Chapple C."/>
            <person name="Chatterji S."/>
            <person name="Chinwalla A."/>
            <person name="Civetta A."/>
            <person name="Clifton S.W."/>
            <person name="Comeron J.M."/>
            <person name="Costello J.C."/>
            <person name="Coyne J.A."/>
            <person name="Daub J."/>
            <person name="David R.G."/>
            <person name="Delcher A.L."/>
            <person name="Delehaunty K."/>
            <person name="Do C.B."/>
            <person name="Ebling H."/>
            <person name="Edwards K."/>
            <person name="Eickbush T."/>
            <person name="Evans J.D."/>
            <person name="Filipski A."/>
            <person name="Findeiss S."/>
            <person name="Freyhult E."/>
            <person name="Fulton L."/>
            <person name="Fulton R."/>
            <person name="Garcia A.C."/>
            <person name="Gardiner A."/>
            <person name="Garfield D.A."/>
            <person name="Garvin B.E."/>
            <person name="Gibson G."/>
            <person name="Gilbert D."/>
            <person name="Gnerre S."/>
            <person name="Godfrey J."/>
            <person name="Good R."/>
            <person name="Gotea V."/>
            <person name="Gravely B."/>
            <person name="Greenberg A.J."/>
            <person name="Griffiths-Jones S."/>
            <person name="Gross S."/>
            <person name="Guigo R."/>
            <person name="Gustafson E.A."/>
            <person name="Haerty W."/>
            <person name="Hahn M.W."/>
            <person name="Halligan D.L."/>
            <person name="Halpern A.L."/>
            <person name="Halter G.M."/>
            <person name="Han M.V."/>
            <person name="Heger A."/>
            <person name="Hillier L."/>
            <person name="Hinrichs A.S."/>
            <person name="Holmes I."/>
            <person name="Hoskins R.A."/>
            <person name="Hubisz M.J."/>
            <person name="Hultmark D."/>
            <person name="Huntley M.A."/>
            <person name="Jaffe D.B."/>
            <person name="Jagadeeshan S."/>
            <person name="Jeck W.R."/>
            <person name="Johnson J."/>
            <person name="Jones C.D."/>
            <person name="Jordan W.C."/>
            <person name="Karpen G.H."/>
            <person name="Kataoka E."/>
            <person name="Keightley P.D."/>
            <person name="Kheradpour P."/>
            <person name="Kirkness E.F."/>
            <person name="Koerich L.B."/>
            <person name="Kristiansen K."/>
            <person name="Kudrna D."/>
            <person name="Kulathinal R.J."/>
            <person name="Kumar S."/>
            <person name="Kwok R."/>
            <person name="Lander E."/>
            <person name="Langley C.H."/>
            <person name="Lapoint R."/>
            <person name="Lazzaro B.P."/>
            <person name="Lee S.J."/>
            <person name="Levesque L."/>
            <person name="Li R."/>
            <person name="Lin C.F."/>
            <person name="Lin M.F."/>
            <person name="Lindblad-Toh K."/>
            <person name="Llopart A."/>
            <person name="Long M."/>
            <person name="Low L."/>
            <person name="Lozovsky E."/>
            <person name="Lu J."/>
            <person name="Luo M."/>
            <person name="Machado C.A."/>
            <person name="Makalowski W."/>
            <person name="Marzo M."/>
            <person name="Matsuda M."/>
            <person name="Matzkin L."/>
            <person name="McAllister B."/>
            <person name="McBride C.S."/>
            <person name="McKernan B."/>
            <person name="McKernan K."/>
            <person name="Mendez-Lago M."/>
            <person name="Minx P."/>
            <person name="Mollenhauer M.U."/>
            <person name="Montooth K."/>
            <person name="Mount S.M."/>
            <person name="Mu X."/>
            <person name="Myers E."/>
            <person name="Negre B."/>
            <person name="Newfeld S."/>
            <person name="Nielsen R."/>
            <person name="Noor M.A."/>
            <person name="O'Grady P."/>
            <person name="Pachter L."/>
            <person name="Papaceit M."/>
            <person name="Parisi M.J."/>
            <person name="Parisi M."/>
            <person name="Parts L."/>
            <person name="Pedersen J.S."/>
            <person name="Pesole G."/>
            <person name="Phillippy A.M."/>
            <person name="Ponting C.P."/>
            <person name="Pop M."/>
            <person name="Porcelli D."/>
            <person name="Powell J.R."/>
            <person name="Prohaska S."/>
            <person name="Pruitt K."/>
            <person name="Puig M."/>
            <person name="Quesneville H."/>
            <person name="Ram K.R."/>
            <person name="Rand D."/>
            <person name="Rasmussen M.D."/>
            <person name="Reed L.K."/>
            <person name="Reenan R."/>
            <person name="Reily A."/>
            <person name="Remington K.A."/>
            <person name="Rieger T.T."/>
            <person name="Ritchie M.G."/>
            <person name="Robin C."/>
            <person name="Rogers Y.H."/>
            <person name="Rohde C."/>
            <person name="Rozas J."/>
            <person name="Rubenfield M.J."/>
            <person name="Ruiz A."/>
            <person name="Russo S."/>
            <person name="Salzberg S.L."/>
            <person name="Sanchez-Gracia A."/>
            <person name="Saranga D.J."/>
            <person name="Sato H."/>
            <person name="Schaeffer S.W."/>
            <person name="Schatz M.C."/>
            <person name="Schlenke T."/>
            <person name="Schwartz R."/>
            <person name="Segarra C."/>
            <person name="Singh R.S."/>
            <person name="Sirot L."/>
            <person name="Sirota M."/>
            <person name="Sisneros N.B."/>
            <person name="Smith C.D."/>
            <person name="Smith T.F."/>
            <person name="Spieth J."/>
            <person name="Stage D.E."/>
            <person name="Stark A."/>
            <person name="Stephan W."/>
            <person name="Strausberg R.L."/>
            <person name="Strempel S."/>
            <person name="Sturgill D."/>
            <person name="Sutton G."/>
            <person name="Sutton G.G."/>
            <person name="Tao W."/>
            <person name="Teichmann S."/>
            <person name="Tobari Y.N."/>
            <person name="Tomimura Y."/>
            <person name="Tsolas J.M."/>
            <person name="Valente V.L."/>
            <person name="Venter E."/>
            <person name="Venter J.C."/>
            <person name="Vicario S."/>
            <person name="Vieira F.G."/>
            <person name="Vilella A.J."/>
            <person name="Villasante A."/>
            <person name="Walenz B."/>
            <person name="Wang J."/>
            <person name="Wasserman M."/>
            <person name="Watts T."/>
            <person name="Wilson D."/>
            <person name="Wilson R.K."/>
            <person name="Wing R.A."/>
            <person name="Wolfner M.F."/>
            <person name="Wong A."/>
            <person name="Wong G.K."/>
            <person name="Wu C.I."/>
            <person name="Wu G."/>
            <person name="Yamamoto D."/>
            <person name="Yang H.P."/>
            <person name="Yang S.P."/>
            <person name="Yorke J.A."/>
            <person name="Yoshida K."/>
            <person name="Zdobnov E."/>
            <person name="Zhang P."/>
            <person name="Zhang Y."/>
            <person name="Zimin A.V."/>
            <person name="Baldwin J."/>
            <person name="Abdouelleil A."/>
            <person name="Abdulkadir J."/>
            <person name="Abebe A."/>
            <person name="Abera B."/>
            <person name="Abreu J."/>
            <person name="Acer S.C."/>
            <person name="Aftuck L."/>
            <person name="Alexander A."/>
            <person name="An P."/>
            <person name="Anderson E."/>
            <person name="Anderson S."/>
            <person name="Arachi H."/>
            <person name="Azer M."/>
            <person name="Bachantsang P."/>
            <person name="Barry A."/>
            <person name="Bayul T."/>
            <person name="Berlin A."/>
            <person name="Bessette D."/>
            <person name="Bloom T."/>
            <person name="Blye J."/>
            <person name="Boguslavskiy L."/>
            <person name="Bonnet C."/>
            <person name="Boukhgalter B."/>
            <person name="Bourzgui I."/>
            <person name="Brown A."/>
            <person name="Cahill P."/>
            <person name="Channer S."/>
            <person name="Cheshatsang Y."/>
            <person name="Chuda L."/>
            <person name="Citroen M."/>
            <person name="Collymore A."/>
            <person name="Cooke P."/>
            <person name="Costello M."/>
            <person name="D'Aco K."/>
            <person name="Daza R."/>
            <person name="De Haan G."/>
            <person name="DeGray S."/>
            <person name="DeMaso C."/>
            <person name="Dhargay N."/>
            <person name="Dooley K."/>
            <person name="Dooley E."/>
            <person name="Doricent M."/>
            <person name="Dorje P."/>
            <person name="Dorjee K."/>
            <person name="Dupes A."/>
            <person name="Elong R."/>
            <person name="Falk J."/>
            <person name="Farina A."/>
            <person name="Faro S."/>
            <person name="Ferguson D."/>
            <person name="Fisher S."/>
            <person name="Foley C.D."/>
            <person name="Franke A."/>
            <person name="Friedrich D."/>
            <person name="Gadbois L."/>
            <person name="Gearin G."/>
            <person name="Gearin C.R."/>
            <person name="Giannoukos G."/>
            <person name="Goode T."/>
            <person name="Graham J."/>
            <person name="Grandbois E."/>
            <person name="Grewal S."/>
            <person name="Gyaltsen K."/>
            <person name="Hafez N."/>
            <person name="Hagos B."/>
            <person name="Hall J."/>
            <person name="Henson C."/>
            <person name="Hollinger A."/>
            <person name="Honan T."/>
            <person name="Huard M.D."/>
            <person name="Hughes L."/>
            <person name="Hurhula B."/>
            <person name="Husby M.E."/>
            <person name="Kamat A."/>
            <person name="Kanga B."/>
            <person name="Kashin S."/>
            <person name="Khazanovich D."/>
            <person name="Kisner P."/>
            <person name="Lance K."/>
            <person name="Lara M."/>
            <person name="Lee W."/>
            <person name="Lennon N."/>
            <person name="Letendre F."/>
            <person name="LeVine R."/>
            <person name="Lipovsky A."/>
            <person name="Liu X."/>
            <person name="Liu J."/>
            <person name="Liu S."/>
            <person name="Lokyitsang T."/>
            <person name="Lokyitsang Y."/>
            <person name="Lubonja R."/>
            <person name="Lui A."/>
            <person name="MacDonald P."/>
            <person name="Magnisalis V."/>
            <person name="Maru K."/>
            <person name="Matthews C."/>
            <person name="McCusker W."/>
            <person name="McDonough S."/>
            <person name="Mehta T."/>
            <person name="Meldrim J."/>
            <person name="Meneus L."/>
            <person name="Mihai O."/>
            <person name="Mihalev A."/>
            <person name="Mihova T."/>
            <person name="Mittelman R."/>
            <person name="Mlenga V."/>
            <person name="Montmayeur A."/>
            <person name="Mulrain L."/>
            <person name="Navidi A."/>
            <person name="Naylor J."/>
            <person name="Negash T."/>
            <person name="Nguyen T."/>
            <person name="Nguyen N."/>
            <person name="Nicol R."/>
            <person name="Norbu C."/>
            <person name="Norbu N."/>
            <person name="Novod N."/>
            <person name="O'Neill B."/>
            <person name="Osman S."/>
            <person name="Markiewicz E."/>
            <person name="Oyono O.L."/>
            <person name="Patti C."/>
            <person name="Phunkhang P."/>
            <person name="Pierre F."/>
            <person name="Priest M."/>
            <person name="Raghuraman S."/>
            <person name="Rege F."/>
            <person name="Reyes R."/>
            <person name="Rise C."/>
            <person name="Rogov P."/>
            <person name="Ross K."/>
            <person name="Ryan E."/>
            <person name="Settipalli S."/>
            <person name="Shea T."/>
            <person name="Sherpa N."/>
            <person name="Shi L."/>
            <person name="Shih D."/>
            <person name="Sparrow T."/>
            <person name="Spaulding J."/>
            <person name="Stalker J."/>
            <person name="Stange-Thomann N."/>
            <person name="Stavropoulos S."/>
            <person name="Stone C."/>
            <person name="Strader C."/>
            <person name="Tesfaye S."/>
            <person name="Thomson T."/>
            <person name="Thoulutsang Y."/>
            <person name="Thoulutsang D."/>
            <person name="Topham K."/>
            <person name="Topping I."/>
            <person name="Tsamla T."/>
            <person name="Vassiliev H."/>
            <person name="Vo A."/>
            <person name="Wangchuk T."/>
            <person name="Wangdi T."/>
            <person name="Weiand M."/>
            <person name="Wilkinson J."/>
            <person name="Wilson A."/>
            <person name="Yadav S."/>
            <person name="Young G."/>
            <person name="Yu Q."/>
            <person name="Zembek L."/>
            <person name="Zhong D."/>
            <person name="Zimmer A."/>
            <person name="Zwirko Z."/>
            <person name="Jaffe D.B."/>
            <person name="Alvarez P."/>
            <person name="Brockman W."/>
            <person name="Butler J."/>
            <person name="Chin C."/>
            <person name="Gnerre S."/>
            <person name="Grabherr M."/>
            <person name="Kleber M."/>
            <person name="Mauceli E."/>
            <person name="MacCallum I."/>
        </authorList>
    </citation>
    <scope>NUCLEOTIDE SEQUENCE [LARGE SCALE GENOMIC DNA]</scope>
    <source>
        <strain evidence="3">Rob3c / Tucson 14021-0248.25</strain>
    </source>
</reference>
<sequence length="257" mass="29400">MAIGWMDILGVLFFEMVMFYMMRRRRLAQKSEVASIEAQEKCHRDLFPNLLSRKKLSESENIWIFWGYLLMLNVWIGVTLLMIAGISLQKPELMTLWLIWCSCGLVFDVFLILWWFYELFVGDAIEALTNILISLLTMGQADDRKIGAGSRVDLAAEDQDDLVRECLADLGVQEDLVELEEQEEVELMEEQVGLAVEQSEGDTGGKHDEHDERLRERLCNLSFGQIHTETNGMSFCGVEEAGRMQDPGCGMLRSWSS</sequence>
<name>B4HLV6_DROSE</name>
<evidence type="ECO:0000256" key="1">
    <source>
        <dbReference type="SAM" id="Phobius"/>
    </source>
</evidence>